<dbReference type="AlphaFoldDB" id="X1IYH7"/>
<sequence>SRKPLRELMDLLTAIEEQASAVQRWGLSLQEFLALEREGKLPAFRVLVDHHQKFCYSEEEMLAFLAEEQKRQGKEVAIAGSDREEEAEKEEGLEAEVIELHGARELERAAKKLKTRGFQLSDCLPVKDGEKTKQPRFVLRAGDREMPADSLLSVLHAVRELGQKGMDIQRYKGLGEMNADQLWETTMDPAKRTLLRVKMEDATIADKMFTTLMGQEVEPRRKFIEKHALEVRFLDV</sequence>
<dbReference type="PANTHER" id="PTHR45866">
    <property type="entry name" value="DNA GYRASE/TOPOISOMERASE SUBUNIT B"/>
    <property type="match status" value="1"/>
</dbReference>
<dbReference type="InterPro" id="IPR013759">
    <property type="entry name" value="Topo_IIA_B_C"/>
</dbReference>
<dbReference type="EMBL" id="BARU01035095">
    <property type="protein sequence ID" value="GAH71139.1"/>
    <property type="molecule type" value="Genomic_DNA"/>
</dbReference>
<dbReference type="PANTHER" id="PTHR45866:SF1">
    <property type="entry name" value="DNA GYRASE SUBUNIT B, MITOCHONDRIAL"/>
    <property type="match status" value="1"/>
</dbReference>
<comment type="similarity">
    <text evidence="2">Belongs to the type II topoisomerase GyrB family.</text>
</comment>
<dbReference type="GO" id="GO:0006265">
    <property type="term" value="P:DNA topological change"/>
    <property type="evidence" value="ECO:0007669"/>
    <property type="project" value="InterPro"/>
</dbReference>
<proteinExistence type="inferred from homology"/>
<dbReference type="GO" id="GO:0005524">
    <property type="term" value="F:ATP binding"/>
    <property type="evidence" value="ECO:0007669"/>
    <property type="project" value="UniProtKB-KW"/>
</dbReference>
<reference evidence="9" key="1">
    <citation type="journal article" date="2014" name="Front. Microbiol.">
        <title>High frequency of phylogenetically diverse reductive dehalogenase-homologous genes in deep subseafloor sedimentary metagenomes.</title>
        <authorList>
            <person name="Kawai M."/>
            <person name="Futagami T."/>
            <person name="Toyoda A."/>
            <person name="Takaki Y."/>
            <person name="Nishi S."/>
            <person name="Hori S."/>
            <person name="Arai W."/>
            <person name="Tsubouchi T."/>
            <person name="Morono Y."/>
            <person name="Uchiyama I."/>
            <person name="Ito T."/>
            <person name="Fujiyama A."/>
            <person name="Inagaki F."/>
            <person name="Takami H."/>
        </authorList>
    </citation>
    <scope>NUCLEOTIDE SEQUENCE</scope>
    <source>
        <strain evidence="9">Expedition CK06-06</strain>
    </source>
</reference>
<name>X1IYH7_9ZZZZ</name>
<accession>X1IYH7</accession>
<comment type="catalytic activity">
    <reaction evidence="1">
        <text>ATP-dependent breakage, passage and rejoining of double-stranded DNA.</text>
        <dbReference type="EC" id="5.6.2.2"/>
    </reaction>
</comment>
<gene>
    <name evidence="9" type="ORF">S03H2_54985</name>
</gene>
<evidence type="ECO:0000256" key="3">
    <source>
        <dbReference type="ARBA" id="ARBA00022741"/>
    </source>
</evidence>
<dbReference type="Gene3D" id="3.40.50.670">
    <property type="match status" value="1"/>
</dbReference>
<keyword evidence="5" id="KW-0799">Topoisomerase</keyword>
<dbReference type="InterPro" id="IPR013760">
    <property type="entry name" value="Topo_IIA-like_dom_sf"/>
</dbReference>
<dbReference type="GO" id="GO:0003918">
    <property type="term" value="F:DNA topoisomerase type II (double strand cut, ATP-hydrolyzing) activity"/>
    <property type="evidence" value="ECO:0007669"/>
    <property type="project" value="UniProtKB-EC"/>
</dbReference>
<evidence type="ECO:0000256" key="4">
    <source>
        <dbReference type="ARBA" id="ARBA00022840"/>
    </source>
</evidence>
<dbReference type="GO" id="GO:0003677">
    <property type="term" value="F:DNA binding"/>
    <property type="evidence" value="ECO:0007669"/>
    <property type="project" value="UniProtKB-KW"/>
</dbReference>
<dbReference type="Pfam" id="PF00986">
    <property type="entry name" value="DNA_gyraseB_C"/>
    <property type="match status" value="1"/>
</dbReference>
<keyword evidence="7" id="KW-0413">Isomerase</keyword>
<evidence type="ECO:0000256" key="2">
    <source>
        <dbReference type="ARBA" id="ARBA00010708"/>
    </source>
</evidence>
<keyword evidence="3" id="KW-0547">Nucleotide-binding</keyword>
<feature type="non-terminal residue" evidence="9">
    <location>
        <position position="1"/>
    </location>
</feature>
<evidence type="ECO:0000256" key="7">
    <source>
        <dbReference type="ARBA" id="ARBA00023235"/>
    </source>
</evidence>
<comment type="caution">
    <text evidence="9">The sequence shown here is derived from an EMBL/GenBank/DDBJ whole genome shotgun (WGS) entry which is preliminary data.</text>
</comment>
<evidence type="ECO:0000259" key="8">
    <source>
        <dbReference type="Pfam" id="PF00986"/>
    </source>
</evidence>
<evidence type="ECO:0000256" key="5">
    <source>
        <dbReference type="ARBA" id="ARBA00023029"/>
    </source>
</evidence>
<evidence type="ECO:0000313" key="9">
    <source>
        <dbReference type="EMBL" id="GAH71139.1"/>
    </source>
</evidence>
<dbReference type="InterPro" id="IPR002288">
    <property type="entry name" value="DNA_gyrase_B_C"/>
</dbReference>
<keyword evidence="6" id="KW-0238">DNA-binding</keyword>
<protein>
    <recommendedName>
        <fullName evidence="8">DNA gyrase B subunit C-terminal domain-containing protein</fullName>
    </recommendedName>
</protein>
<organism evidence="9">
    <name type="scientific">marine sediment metagenome</name>
    <dbReference type="NCBI Taxonomy" id="412755"/>
    <lineage>
        <taxon>unclassified sequences</taxon>
        <taxon>metagenomes</taxon>
        <taxon>ecological metagenomes</taxon>
    </lineage>
</organism>
<evidence type="ECO:0000256" key="6">
    <source>
        <dbReference type="ARBA" id="ARBA00023125"/>
    </source>
</evidence>
<feature type="domain" description="DNA gyrase B subunit C-terminal" evidence="8">
    <location>
        <begin position="164"/>
        <end position="225"/>
    </location>
</feature>
<keyword evidence="4" id="KW-0067">ATP-binding</keyword>
<dbReference type="SUPFAM" id="SSF56719">
    <property type="entry name" value="Type II DNA topoisomerase"/>
    <property type="match status" value="1"/>
</dbReference>
<evidence type="ECO:0000256" key="1">
    <source>
        <dbReference type="ARBA" id="ARBA00000185"/>
    </source>
</evidence>